<feature type="domain" description="MOSC" evidence="2">
    <location>
        <begin position="21"/>
        <end position="156"/>
    </location>
</feature>
<protein>
    <submittedName>
        <fullName evidence="3">MOSC domain-containing protein</fullName>
    </submittedName>
</protein>
<dbReference type="GO" id="GO:0030151">
    <property type="term" value="F:molybdenum ion binding"/>
    <property type="evidence" value="ECO:0007669"/>
    <property type="project" value="InterPro"/>
</dbReference>
<dbReference type="PANTHER" id="PTHR30212:SF2">
    <property type="entry name" value="PROTEIN YIIM"/>
    <property type="match status" value="1"/>
</dbReference>
<dbReference type="EMBL" id="CP048104">
    <property type="protein sequence ID" value="QKG85986.1"/>
    <property type="molecule type" value="Genomic_DNA"/>
</dbReference>
<accession>A0A7D4B455</accession>
<dbReference type="PROSITE" id="PS51340">
    <property type="entry name" value="MOSC"/>
    <property type="match status" value="1"/>
</dbReference>
<organism evidence="3 4">
    <name type="scientific">Kroppenstedtia pulmonis</name>
    <dbReference type="NCBI Taxonomy" id="1380685"/>
    <lineage>
        <taxon>Bacteria</taxon>
        <taxon>Bacillati</taxon>
        <taxon>Bacillota</taxon>
        <taxon>Bacilli</taxon>
        <taxon>Bacillales</taxon>
        <taxon>Thermoactinomycetaceae</taxon>
        <taxon>Kroppenstedtia</taxon>
    </lineage>
</organism>
<evidence type="ECO:0000313" key="3">
    <source>
        <dbReference type="EMBL" id="QKG85986.1"/>
    </source>
</evidence>
<reference evidence="3 4" key="1">
    <citation type="submission" date="2020-01" db="EMBL/GenBank/DDBJ databases">
        <authorList>
            <person name="Gulvik C.A."/>
            <person name="Batra D.G."/>
        </authorList>
    </citation>
    <scope>NUCLEOTIDE SEQUENCE [LARGE SCALE GENOMIC DNA]</scope>
    <source>
        <strain evidence="3 4">W9323</strain>
    </source>
</reference>
<evidence type="ECO:0000313" key="4">
    <source>
        <dbReference type="Proteomes" id="UP000503088"/>
    </source>
</evidence>
<feature type="region of interest" description="Disordered" evidence="1">
    <location>
        <begin position="201"/>
        <end position="220"/>
    </location>
</feature>
<dbReference type="AlphaFoldDB" id="A0A7D4B455"/>
<dbReference type="KEGG" id="kpul:GXN76_09250"/>
<dbReference type="SUPFAM" id="SSF50800">
    <property type="entry name" value="PK beta-barrel domain-like"/>
    <property type="match status" value="1"/>
</dbReference>
<dbReference type="Pfam" id="PF03475">
    <property type="entry name" value="YiiM_3-alpha"/>
    <property type="match status" value="1"/>
</dbReference>
<evidence type="ECO:0000256" key="1">
    <source>
        <dbReference type="SAM" id="MobiDB-lite"/>
    </source>
</evidence>
<proteinExistence type="predicted"/>
<dbReference type="Proteomes" id="UP000503088">
    <property type="component" value="Chromosome"/>
</dbReference>
<name>A0A7D4B455_9BACL</name>
<keyword evidence="4" id="KW-1185">Reference proteome</keyword>
<sequence>MGQENATDPLDRPWISGIVKESIKGPVWLGKTQLDGDGQADLKHHGGPDKAILIYAASHYPWWQEELNRSDFGPGAFGENLVVTGLTEEEVCIGDVYQVGETRIQISQPRQPCWKPARLWRIKDLALRMQNTGKTGWYARVLEEGKVEKGALLLRLERPYPRWTIAFCNEVMHQRKKDRKLAGELAACPVLAKSWVDTLSKRAETGENPDPKPRLAGPNE</sequence>
<evidence type="ECO:0000259" key="2">
    <source>
        <dbReference type="PROSITE" id="PS51340"/>
    </source>
</evidence>
<dbReference type="InterPro" id="IPR052353">
    <property type="entry name" value="Benzoxazolinone_Detox_Enz"/>
</dbReference>
<dbReference type="GO" id="GO:0030170">
    <property type="term" value="F:pyridoxal phosphate binding"/>
    <property type="evidence" value="ECO:0007669"/>
    <property type="project" value="InterPro"/>
</dbReference>
<dbReference type="Pfam" id="PF03473">
    <property type="entry name" value="MOSC"/>
    <property type="match status" value="1"/>
</dbReference>
<dbReference type="InterPro" id="IPR011037">
    <property type="entry name" value="Pyrv_Knase-like_insert_dom_sf"/>
</dbReference>
<dbReference type="InterPro" id="IPR005302">
    <property type="entry name" value="MoCF_Sase_C"/>
</dbReference>
<gene>
    <name evidence="3" type="ORF">GXN76_09250</name>
</gene>
<dbReference type="GO" id="GO:0003824">
    <property type="term" value="F:catalytic activity"/>
    <property type="evidence" value="ECO:0007669"/>
    <property type="project" value="InterPro"/>
</dbReference>
<feature type="compositionally biased region" description="Basic and acidic residues" evidence="1">
    <location>
        <begin position="201"/>
        <end position="213"/>
    </location>
</feature>
<dbReference type="InterPro" id="IPR005163">
    <property type="entry name" value="Tri_helical_YiiM-like"/>
</dbReference>
<dbReference type="Gene3D" id="2.40.33.20">
    <property type="entry name" value="PK beta-barrel domain-like"/>
    <property type="match status" value="1"/>
</dbReference>
<dbReference type="PANTHER" id="PTHR30212">
    <property type="entry name" value="PROTEIN YIIM"/>
    <property type="match status" value="1"/>
</dbReference>